<comment type="function">
    <text evidence="4">ATP-dependent carboxylate-amine ligase which exhibits weak glutamate--cysteine ligase activity.</text>
</comment>
<keyword evidence="3 4" id="KW-0067">ATP-binding</keyword>
<reference evidence="5" key="1">
    <citation type="submission" date="2022-07" db="EMBL/GenBank/DDBJ databases">
        <title>Tahibacter sp., a new gammaproteobacterium isolated from the silt sample collected at pig farm.</title>
        <authorList>
            <person name="Chen H."/>
        </authorList>
    </citation>
    <scope>NUCLEOTIDE SEQUENCE</scope>
    <source>
        <strain evidence="5">P2K</strain>
    </source>
</reference>
<dbReference type="Gene3D" id="3.30.590.20">
    <property type="match status" value="1"/>
</dbReference>
<evidence type="ECO:0000256" key="2">
    <source>
        <dbReference type="ARBA" id="ARBA00022741"/>
    </source>
</evidence>
<proteinExistence type="inferred from homology"/>
<evidence type="ECO:0000256" key="4">
    <source>
        <dbReference type="HAMAP-Rule" id="MF_01609"/>
    </source>
</evidence>
<dbReference type="PANTHER" id="PTHR36510">
    <property type="entry name" value="GLUTAMATE--CYSTEINE LIGASE 2-RELATED"/>
    <property type="match status" value="1"/>
</dbReference>
<comment type="catalytic activity">
    <reaction evidence="4">
        <text>L-cysteine + L-glutamate + ATP = gamma-L-glutamyl-L-cysteine + ADP + phosphate + H(+)</text>
        <dbReference type="Rhea" id="RHEA:13285"/>
        <dbReference type="ChEBI" id="CHEBI:15378"/>
        <dbReference type="ChEBI" id="CHEBI:29985"/>
        <dbReference type="ChEBI" id="CHEBI:30616"/>
        <dbReference type="ChEBI" id="CHEBI:35235"/>
        <dbReference type="ChEBI" id="CHEBI:43474"/>
        <dbReference type="ChEBI" id="CHEBI:58173"/>
        <dbReference type="ChEBI" id="CHEBI:456216"/>
        <dbReference type="EC" id="6.3.2.2"/>
    </reaction>
</comment>
<evidence type="ECO:0000256" key="1">
    <source>
        <dbReference type="ARBA" id="ARBA00022598"/>
    </source>
</evidence>
<dbReference type="Proteomes" id="UP001165498">
    <property type="component" value="Unassembled WGS sequence"/>
</dbReference>
<comment type="similarity">
    <text evidence="4">Belongs to the glutamate--cysteine ligase type 2 family. YbdK subfamily.</text>
</comment>
<dbReference type="EC" id="6.3.2.2" evidence="4"/>
<dbReference type="RefSeq" id="WP_255910913.1">
    <property type="nucleotide sequence ID" value="NZ_JANFQO010000002.1"/>
</dbReference>
<dbReference type="SUPFAM" id="SSF55931">
    <property type="entry name" value="Glutamine synthetase/guanido kinase"/>
    <property type="match status" value="1"/>
</dbReference>
<dbReference type="Pfam" id="PF04107">
    <property type="entry name" value="GCS2"/>
    <property type="match status" value="1"/>
</dbReference>
<keyword evidence="1 4" id="KW-0436">Ligase</keyword>
<gene>
    <name evidence="5" type="ORF">NM961_02500</name>
</gene>
<comment type="caution">
    <text evidence="5">The sequence shown here is derived from an EMBL/GenBank/DDBJ whole genome shotgun (WGS) entry which is preliminary data.</text>
</comment>
<keyword evidence="6" id="KW-1185">Reference proteome</keyword>
<dbReference type="InterPro" id="IPR014746">
    <property type="entry name" value="Gln_synth/guanido_kin_cat_dom"/>
</dbReference>
<dbReference type="NCBIfam" id="TIGR02050">
    <property type="entry name" value="gshA_cyan_rel"/>
    <property type="match status" value="1"/>
</dbReference>
<dbReference type="InterPro" id="IPR050141">
    <property type="entry name" value="GCL_type2/YbdK_subfam"/>
</dbReference>
<accession>A0ABT1QM25</accession>
<evidence type="ECO:0000313" key="6">
    <source>
        <dbReference type="Proteomes" id="UP001165498"/>
    </source>
</evidence>
<evidence type="ECO:0000313" key="5">
    <source>
        <dbReference type="EMBL" id="MCQ4163573.1"/>
    </source>
</evidence>
<organism evidence="5 6">
    <name type="scientific">Tahibacter harae</name>
    <dbReference type="NCBI Taxonomy" id="2963937"/>
    <lineage>
        <taxon>Bacteria</taxon>
        <taxon>Pseudomonadati</taxon>
        <taxon>Pseudomonadota</taxon>
        <taxon>Gammaproteobacteria</taxon>
        <taxon>Lysobacterales</taxon>
        <taxon>Rhodanobacteraceae</taxon>
        <taxon>Tahibacter</taxon>
    </lineage>
</organism>
<dbReference type="GO" id="GO:0016874">
    <property type="term" value="F:ligase activity"/>
    <property type="evidence" value="ECO:0007669"/>
    <property type="project" value="UniProtKB-KW"/>
</dbReference>
<evidence type="ECO:0000256" key="3">
    <source>
        <dbReference type="ARBA" id="ARBA00022840"/>
    </source>
</evidence>
<dbReference type="HAMAP" id="MF_01609">
    <property type="entry name" value="Glu_cys_ligase_2"/>
    <property type="match status" value="1"/>
</dbReference>
<dbReference type="InterPro" id="IPR006336">
    <property type="entry name" value="GCS2"/>
</dbReference>
<dbReference type="EMBL" id="JANFQO010000002">
    <property type="protein sequence ID" value="MCQ4163573.1"/>
    <property type="molecule type" value="Genomic_DNA"/>
</dbReference>
<dbReference type="InterPro" id="IPR011793">
    <property type="entry name" value="YbdK"/>
</dbReference>
<dbReference type="NCBIfam" id="NF010039">
    <property type="entry name" value="PRK13515.1"/>
    <property type="match status" value="1"/>
</dbReference>
<keyword evidence="2 4" id="KW-0547">Nucleotide-binding</keyword>
<sequence>MSAGPPEQREAMPYQRYAYHFGIEEEFFLVNPITRNAVPQVPKQLVRTCQARYGAHVHHEMLQSQVEISTPVLGSADEARATLERLRHGVVRVAEDMDLRVVAAGTHPLAGWHEQRHTDKPRYDALIDDFQMIGRRNLLCALHVHVAVPAGVDRVVLMNRLMGWLPLFLALSTSSPFWNRQRTGLLSYRQAAYDEWPRTGIPDHFRDESEYADFVALLARCGAVPDGSFLWWAIRPSQRYPTLELRIADSCPRLADSLAIAAAYRCLVRAYTCRPGLAREWTPLTRRVIDENRWRAKRYGTAAQFIDEAAGRCVSFADSVDRLIALIEPDIAALDCAAEIRHLRQLARAGSSADAQLAIYHRHRARGASRTEALRHVVDWLIVTTAQAADLQ</sequence>
<protein>
    <recommendedName>
        <fullName evidence="4">Putative glutamate--cysteine ligase 2</fullName>
        <ecNumber evidence="4">6.3.2.2</ecNumber>
    </recommendedName>
    <alternativeName>
        <fullName evidence="4">Gamma-glutamylcysteine synthetase 2</fullName>
        <shortName evidence="4">GCS 2</shortName>
        <shortName evidence="4">Gamma-GCS 2</shortName>
    </alternativeName>
</protein>
<name>A0ABT1QM25_9GAMM</name>
<dbReference type="PANTHER" id="PTHR36510:SF1">
    <property type="entry name" value="GLUTAMATE--CYSTEINE LIGASE 2-RELATED"/>
    <property type="match status" value="1"/>
</dbReference>